<reference evidence="1" key="1">
    <citation type="submission" date="2022-06" db="EMBL/GenBank/DDBJ databases">
        <title>Phylogenomic reconstructions and comparative analyses of Kickxellomycotina fungi.</title>
        <authorList>
            <person name="Reynolds N.K."/>
            <person name="Stajich J.E."/>
            <person name="Barry K."/>
            <person name="Grigoriev I.V."/>
            <person name="Crous P."/>
            <person name="Smith M.E."/>
        </authorList>
    </citation>
    <scope>NUCLEOTIDE SEQUENCE</scope>
    <source>
        <strain evidence="1">RSA 2271</strain>
    </source>
</reference>
<gene>
    <name evidence="1" type="primary">ALG1</name>
    <name evidence="1" type="ORF">EV182_002765</name>
</gene>
<dbReference type="Proteomes" id="UP001145114">
    <property type="component" value="Unassembled WGS sequence"/>
</dbReference>
<dbReference type="EMBL" id="JAMZIH010000616">
    <property type="protein sequence ID" value="KAJ1679083.1"/>
    <property type="molecule type" value="Genomic_DNA"/>
</dbReference>
<organism evidence="1 2">
    <name type="scientific">Spiromyces aspiralis</name>
    <dbReference type="NCBI Taxonomy" id="68401"/>
    <lineage>
        <taxon>Eukaryota</taxon>
        <taxon>Fungi</taxon>
        <taxon>Fungi incertae sedis</taxon>
        <taxon>Zoopagomycota</taxon>
        <taxon>Kickxellomycotina</taxon>
        <taxon>Kickxellomycetes</taxon>
        <taxon>Kickxellales</taxon>
        <taxon>Kickxellaceae</taxon>
        <taxon>Spiromyces</taxon>
    </lineage>
</organism>
<evidence type="ECO:0000313" key="2">
    <source>
        <dbReference type="Proteomes" id="UP001145114"/>
    </source>
</evidence>
<keyword evidence="2" id="KW-1185">Reference proteome</keyword>
<feature type="non-terminal residue" evidence="1">
    <location>
        <position position="176"/>
    </location>
</feature>
<proteinExistence type="predicted"/>
<protein>
    <submittedName>
        <fullName evidence="1">Mannosyltransferase</fullName>
        <ecNumber evidence="1">2.4.1.142</ecNumber>
    </submittedName>
</protein>
<dbReference type="EC" id="2.4.1.142" evidence="1"/>
<name>A0ACC1HTJ7_9FUNG</name>
<sequence>MDRTLSGQQRDSLRRRPPYRETCSRSGSNQGGATDHKAQSDQRVGRAERYGKSVAVVVLGDIGRSPRMQYHAMSLAENGFNVDLIGYKGSPKALFLLYAPIKILYQLAQLLWLMLFAIRRPSHILVQNPPAIPTLAIAYLVAVIRRSQLVVDWHNYGYTILGLKLGTHHPVVRVAE</sequence>
<keyword evidence="1" id="KW-0328">Glycosyltransferase</keyword>
<accession>A0ACC1HTJ7</accession>
<comment type="caution">
    <text evidence="1">The sequence shown here is derived from an EMBL/GenBank/DDBJ whole genome shotgun (WGS) entry which is preliminary data.</text>
</comment>
<evidence type="ECO:0000313" key="1">
    <source>
        <dbReference type="EMBL" id="KAJ1679083.1"/>
    </source>
</evidence>
<keyword evidence="1" id="KW-0808">Transferase</keyword>